<evidence type="ECO:0000313" key="2">
    <source>
        <dbReference type="Proteomes" id="UP000315496"/>
    </source>
</evidence>
<gene>
    <name evidence="1" type="ORF">GMRT_11333</name>
</gene>
<evidence type="ECO:0000313" key="1">
    <source>
        <dbReference type="EMBL" id="TNJ26615.1"/>
    </source>
</evidence>
<dbReference type="EMBL" id="VDLU01000005">
    <property type="protein sequence ID" value="TNJ26615.1"/>
    <property type="molecule type" value="Genomic_DNA"/>
</dbReference>
<dbReference type="Proteomes" id="UP000315496">
    <property type="component" value="Chromosome 5"/>
</dbReference>
<comment type="caution">
    <text evidence="1">The sequence shown here is derived from an EMBL/GenBank/DDBJ whole genome shotgun (WGS) entry which is preliminary data.</text>
</comment>
<dbReference type="VEuPathDB" id="GiardiaDB:GMRT_11333"/>
<protein>
    <submittedName>
        <fullName evidence="1">Uncharacterized protein</fullName>
    </submittedName>
</protein>
<reference evidence="1 2" key="1">
    <citation type="submission" date="2019-05" db="EMBL/GenBank/DDBJ databases">
        <title>The compact genome of Giardia muris reveals important steps in the evolution of intestinal protozoan parasites.</title>
        <authorList>
            <person name="Xu F."/>
            <person name="Jimenez-Gonzalez A."/>
            <person name="Einarsson E."/>
            <person name="Astvaldsson A."/>
            <person name="Peirasmaki D."/>
            <person name="Eckmann L."/>
            <person name="Andersson J.O."/>
            <person name="Svard S.G."/>
            <person name="Jerlstrom-Hultqvist J."/>
        </authorList>
    </citation>
    <scope>NUCLEOTIDE SEQUENCE [LARGE SCALE GENOMIC DNA]</scope>
    <source>
        <strain evidence="1 2">Roberts-Thomson</strain>
    </source>
</reference>
<proteinExistence type="predicted"/>
<name>A0A4Z1SP28_GIAMU</name>
<accession>A0A4Z1SP28</accession>
<organism evidence="1 2">
    <name type="scientific">Giardia muris</name>
    <dbReference type="NCBI Taxonomy" id="5742"/>
    <lineage>
        <taxon>Eukaryota</taxon>
        <taxon>Metamonada</taxon>
        <taxon>Diplomonadida</taxon>
        <taxon>Hexamitidae</taxon>
        <taxon>Giardiinae</taxon>
        <taxon>Giardia</taxon>
    </lineage>
</organism>
<sequence>MIAPPGLDVGRPAVRSDAVLRQAAVLRRTLAELPKGTFAPDAAQYLLDYRQQRRIREIATNSMRAAYQGVPSHTMRPYQYLGSMTVQTTSIDSSLVSAYYAEKFAEAYELGEEAFFAHAVAQLSSNTLYRVDRRMVRLASTHKGCRILGILLRLLSDGDRPGDSTLVLNLKRTLQPDSEVVSKLLLLARLDSQPSFITALGAFVTRHFVVQQDHSWLCNLHTRVLRDLVDGPYVRVVLELYLSLMRLNSPELPGFIDTLRLAIESMDRIGLGSPYLVWLLLEMLDVPDTNVLPVFLHSVAGAYRAALGSYELLPVTMNDVRIRTIIGLNGPGSLAASH</sequence>
<dbReference type="AlphaFoldDB" id="A0A4Z1SP28"/>
<keyword evidence="2" id="KW-1185">Reference proteome</keyword>